<dbReference type="InterPro" id="IPR011010">
    <property type="entry name" value="DNA_brk_join_enz"/>
</dbReference>
<organism evidence="2 3">
    <name type="scientific">Porites lobata</name>
    <dbReference type="NCBI Taxonomy" id="104759"/>
    <lineage>
        <taxon>Eukaryota</taxon>
        <taxon>Metazoa</taxon>
        <taxon>Cnidaria</taxon>
        <taxon>Anthozoa</taxon>
        <taxon>Hexacorallia</taxon>
        <taxon>Scleractinia</taxon>
        <taxon>Fungiina</taxon>
        <taxon>Poritidae</taxon>
        <taxon>Porites</taxon>
    </lineage>
</organism>
<keyword evidence="3" id="KW-1185">Reference proteome</keyword>
<protein>
    <recommendedName>
        <fullName evidence="4">Tyr recombinase domain-containing protein</fullName>
    </recommendedName>
</protein>
<evidence type="ECO:0008006" key="4">
    <source>
        <dbReference type="Google" id="ProtNLM"/>
    </source>
</evidence>
<accession>A0ABN8NUD6</accession>
<dbReference type="Proteomes" id="UP001159405">
    <property type="component" value="Unassembled WGS sequence"/>
</dbReference>
<proteinExistence type="predicted"/>
<gene>
    <name evidence="2" type="ORF">PLOB_00028826</name>
</gene>
<name>A0ABN8NUD6_9CNID</name>
<dbReference type="EMBL" id="CALNXK010000036">
    <property type="protein sequence ID" value="CAH3121574.1"/>
    <property type="molecule type" value="Genomic_DNA"/>
</dbReference>
<evidence type="ECO:0000313" key="3">
    <source>
        <dbReference type="Proteomes" id="UP001159405"/>
    </source>
</evidence>
<dbReference type="SUPFAM" id="SSF56349">
    <property type="entry name" value="DNA breaking-rejoining enzymes"/>
    <property type="match status" value="1"/>
</dbReference>
<dbReference type="InterPro" id="IPR013762">
    <property type="entry name" value="Integrase-like_cat_sf"/>
</dbReference>
<comment type="caution">
    <text evidence="2">The sequence shown here is derived from an EMBL/GenBank/DDBJ whole genome shotgun (WGS) entry which is preliminary data.</text>
</comment>
<reference evidence="2 3" key="1">
    <citation type="submission" date="2022-05" db="EMBL/GenBank/DDBJ databases">
        <authorList>
            <consortium name="Genoscope - CEA"/>
            <person name="William W."/>
        </authorList>
    </citation>
    <scope>NUCLEOTIDE SEQUENCE [LARGE SCALE GENOMIC DNA]</scope>
</reference>
<evidence type="ECO:0000256" key="1">
    <source>
        <dbReference type="ARBA" id="ARBA00023172"/>
    </source>
</evidence>
<evidence type="ECO:0000313" key="2">
    <source>
        <dbReference type="EMBL" id="CAH3121574.1"/>
    </source>
</evidence>
<keyword evidence="1" id="KW-0233">DNA recombination</keyword>
<dbReference type="Gene3D" id="1.10.443.10">
    <property type="entry name" value="Intergrase catalytic core"/>
    <property type="match status" value="1"/>
</dbReference>
<sequence>MGVNKLNSILKDMCEAVGIPPKTNHAGRKTLVQKENGAPDNGVPPNQIIQITGHKNLQSINNYRATDGKHFKHSVKHGVDEL</sequence>